<protein>
    <recommendedName>
        <fullName evidence="11">CDP-diacylglycerol--glycerol-3-phosphate 3-phosphatidyltransferase</fullName>
        <ecNumber evidence="11">2.7.8.5</ecNumber>
    </recommendedName>
</protein>
<dbReference type="PANTHER" id="PTHR12586">
    <property type="entry name" value="CDP-DIACYLGLYCEROL--SERINE O-PHOSPHATIDYLTRANSFERASE"/>
    <property type="match status" value="1"/>
</dbReference>
<sequence length="514" mass="58914">MLHRRILHPLVFNCFQTIRLKYKLTLSSITLCSVHLPVFFTTTSGPLLKQKDGLPVDCKWMSDFGPSFHISGDDVEVLRQPSEFYDRLKELASKAKERVTIASLYIGTGTREEKLVSSLRTALANADCEVQVLLDVTRGSRGIKNSRTLLLPLIQDFPGRMQVSLYHAPALRGWIKKLLPERWNEIISLTHLKIYLFDNTLVLSGANLSDNYFTMRQDRYVVFNNCEALADYFHSLVQTVSSFSLQLMPDDNLSLHPNWTVHPEKGDPRKFSEEAYQRLSKFLCSKSFNLVTITSSLLATNSGSDTVVYPLLQMYPLGVSQDEHVTEHLLVTVPSGSIIKLASGYFNLTEKYEEIILQSSPAEFDLLVASPKVNGFYGAKGISGAIPDAYTHIAKKFYERVCDEHQERRIRLHEYDQENWTFHVKGLWVYYPGETLPSVTLIGSPNFGYRSVYRDLEAQVAIITSNENLRKQLHEEQQNLYERTSLVDQQTFKKPDRQIPLWVKFVTKFIKTYF</sequence>
<keyword evidence="5 11" id="KW-0808">Transferase</keyword>
<dbReference type="Pfam" id="PF13091">
    <property type="entry name" value="PLDc_2"/>
    <property type="match status" value="1"/>
</dbReference>
<feature type="domain" description="PLD phosphodiesterase" evidence="12">
    <location>
        <begin position="186"/>
        <end position="212"/>
    </location>
</feature>
<dbReference type="PANTHER" id="PTHR12586:SF1">
    <property type="entry name" value="CDP-DIACYLGLYCEROL--GLYCEROL-3-PHOSPHATE 3-PHOSPHATIDYLTRANSFERASE, MITOCHONDRIAL"/>
    <property type="match status" value="1"/>
</dbReference>
<keyword evidence="11" id="KW-0067">ATP-binding</keyword>
<name>A0ABM1BTN1_LIMPO</name>
<comment type="subcellular location">
    <subcellularLocation>
        <location evidence="11">Mitochondrion</location>
    </subcellularLocation>
</comment>
<gene>
    <name evidence="14" type="primary">LOC106472353</name>
</gene>
<dbReference type="InterPro" id="IPR001736">
    <property type="entry name" value="PLipase_D/transphosphatidylase"/>
</dbReference>
<evidence type="ECO:0000313" key="14">
    <source>
        <dbReference type="RefSeq" id="XP_013788442.1"/>
    </source>
</evidence>
<evidence type="ECO:0000256" key="6">
    <source>
        <dbReference type="ARBA" id="ARBA00022737"/>
    </source>
</evidence>
<dbReference type="PIRSF" id="PIRSF000850">
    <property type="entry name" value="Phospholipase_D_PSS"/>
    <property type="match status" value="1"/>
</dbReference>
<dbReference type="Proteomes" id="UP000694941">
    <property type="component" value="Unplaced"/>
</dbReference>
<keyword evidence="9 11" id="KW-1208">Phospholipid metabolism</keyword>
<keyword evidence="11" id="KW-0496">Mitochondrion</keyword>
<evidence type="ECO:0000256" key="5">
    <source>
        <dbReference type="ARBA" id="ARBA00022679"/>
    </source>
</evidence>
<dbReference type="GeneID" id="106472353"/>
<evidence type="ECO:0000256" key="2">
    <source>
        <dbReference type="ARBA" id="ARBA00005042"/>
    </source>
</evidence>
<dbReference type="EC" id="2.7.8.5" evidence="11"/>
<reference evidence="14" key="1">
    <citation type="submission" date="2025-08" db="UniProtKB">
        <authorList>
            <consortium name="RefSeq"/>
        </authorList>
    </citation>
    <scope>IDENTIFICATION</scope>
    <source>
        <tissue evidence="14">Muscle</tissue>
    </source>
</reference>
<evidence type="ECO:0000256" key="11">
    <source>
        <dbReference type="RuleBase" id="RU365024"/>
    </source>
</evidence>
<dbReference type="CDD" id="cd09135">
    <property type="entry name" value="PLDc_PGS1_euk_1"/>
    <property type="match status" value="1"/>
</dbReference>
<dbReference type="PROSITE" id="PS50035">
    <property type="entry name" value="PLD"/>
    <property type="match status" value="1"/>
</dbReference>
<dbReference type="SUPFAM" id="SSF56024">
    <property type="entry name" value="Phospholipase D/nuclease"/>
    <property type="match status" value="1"/>
</dbReference>
<evidence type="ECO:0000256" key="4">
    <source>
        <dbReference type="ARBA" id="ARBA00022516"/>
    </source>
</evidence>
<dbReference type="Gene3D" id="3.30.870.10">
    <property type="entry name" value="Endonuclease Chain A"/>
    <property type="match status" value="2"/>
</dbReference>
<keyword evidence="8 11" id="KW-0594">Phospholipid biosynthesis</keyword>
<evidence type="ECO:0000256" key="3">
    <source>
        <dbReference type="ARBA" id="ARBA00010682"/>
    </source>
</evidence>
<dbReference type="InterPro" id="IPR016270">
    <property type="entry name" value="PGS1"/>
</dbReference>
<dbReference type="RefSeq" id="XP_013788442.1">
    <property type="nucleotide sequence ID" value="XM_013932988.2"/>
</dbReference>
<dbReference type="InterPro" id="IPR025202">
    <property type="entry name" value="PLD-like_dom"/>
</dbReference>
<keyword evidence="7 11" id="KW-0443">Lipid metabolism</keyword>
<keyword evidence="4 11" id="KW-0444">Lipid biosynthesis</keyword>
<comment type="pathway">
    <text evidence="2 11">Phospholipid metabolism; phosphatidylglycerol biosynthesis; phosphatidylglycerol from CDP-diacylglycerol: step 1/2.</text>
</comment>
<evidence type="ECO:0000256" key="8">
    <source>
        <dbReference type="ARBA" id="ARBA00023209"/>
    </source>
</evidence>
<keyword evidence="11" id="KW-0547">Nucleotide-binding</keyword>
<comment type="function">
    <text evidence="1 11">Functions in the biosynthesis of the anionic phospholipids phosphatidylglycerol and cardiolipin.</text>
</comment>
<evidence type="ECO:0000259" key="12">
    <source>
        <dbReference type="PROSITE" id="PS50035"/>
    </source>
</evidence>
<evidence type="ECO:0000256" key="7">
    <source>
        <dbReference type="ARBA" id="ARBA00023098"/>
    </source>
</evidence>
<evidence type="ECO:0000256" key="9">
    <source>
        <dbReference type="ARBA" id="ARBA00023264"/>
    </source>
</evidence>
<accession>A0ABM1BTN1</accession>
<proteinExistence type="inferred from homology"/>
<evidence type="ECO:0000256" key="10">
    <source>
        <dbReference type="ARBA" id="ARBA00048586"/>
    </source>
</evidence>
<dbReference type="CDD" id="cd09137">
    <property type="entry name" value="PLDc_PGS1_euk_2"/>
    <property type="match status" value="1"/>
</dbReference>
<evidence type="ECO:0000256" key="1">
    <source>
        <dbReference type="ARBA" id="ARBA00003537"/>
    </source>
</evidence>
<comment type="similarity">
    <text evidence="3 11">Belongs to the CDP-alcohol phosphatidyltransferase class-II family.</text>
</comment>
<keyword evidence="6" id="KW-0677">Repeat</keyword>
<evidence type="ECO:0000313" key="13">
    <source>
        <dbReference type="Proteomes" id="UP000694941"/>
    </source>
</evidence>
<keyword evidence="13" id="KW-1185">Reference proteome</keyword>
<organism evidence="13 14">
    <name type="scientific">Limulus polyphemus</name>
    <name type="common">Atlantic horseshoe crab</name>
    <dbReference type="NCBI Taxonomy" id="6850"/>
    <lineage>
        <taxon>Eukaryota</taxon>
        <taxon>Metazoa</taxon>
        <taxon>Ecdysozoa</taxon>
        <taxon>Arthropoda</taxon>
        <taxon>Chelicerata</taxon>
        <taxon>Merostomata</taxon>
        <taxon>Xiphosura</taxon>
        <taxon>Limulidae</taxon>
        <taxon>Limulus</taxon>
    </lineage>
</organism>
<comment type="catalytic activity">
    <reaction evidence="10 11">
        <text>a CDP-1,2-diacyl-sn-glycerol + sn-glycerol 3-phosphate = a 1,2-diacyl-sn-glycero-3-phospho-(1'-sn-glycero-3'-phosphate) + CMP + H(+)</text>
        <dbReference type="Rhea" id="RHEA:12593"/>
        <dbReference type="ChEBI" id="CHEBI:15378"/>
        <dbReference type="ChEBI" id="CHEBI:57597"/>
        <dbReference type="ChEBI" id="CHEBI:58332"/>
        <dbReference type="ChEBI" id="CHEBI:60110"/>
        <dbReference type="ChEBI" id="CHEBI:60377"/>
        <dbReference type="EC" id="2.7.8.5"/>
    </reaction>
</comment>